<evidence type="ECO:0000313" key="3">
    <source>
        <dbReference type="Proteomes" id="UP000439903"/>
    </source>
</evidence>
<reference evidence="2 3" key="1">
    <citation type="journal article" date="2019" name="Environ. Microbiol.">
        <title>At the nexus of three kingdoms: the genome of the mycorrhizal fungus Gigaspora margarita provides insights into plant, endobacterial and fungal interactions.</title>
        <authorList>
            <person name="Venice F."/>
            <person name="Ghignone S."/>
            <person name="Salvioli di Fossalunga A."/>
            <person name="Amselem J."/>
            <person name="Novero M."/>
            <person name="Xianan X."/>
            <person name="Sedzielewska Toro K."/>
            <person name="Morin E."/>
            <person name="Lipzen A."/>
            <person name="Grigoriev I.V."/>
            <person name="Henrissat B."/>
            <person name="Martin F.M."/>
            <person name="Bonfante P."/>
        </authorList>
    </citation>
    <scope>NUCLEOTIDE SEQUENCE [LARGE SCALE GENOMIC DNA]</scope>
    <source>
        <strain evidence="2 3">BEG34</strain>
    </source>
</reference>
<evidence type="ECO:0000313" key="2">
    <source>
        <dbReference type="EMBL" id="KAF0532031.1"/>
    </source>
</evidence>
<keyword evidence="3" id="KW-1185">Reference proteome</keyword>
<evidence type="ECO:0000256" key="1">
    <source>
        <dbReference type="SAM" id="SignalP"/>
    </source>
</evidence>
<organism evidence="2 3">
    <name type="scientific">Gigaspora margarita</name>
    <dbReference type="NCBI Taxonomy" id="4874"/>
    <lineage>
        <taxon>Eukaryota</taxon>
        <taxon>Fungi</taxon>
        <taxon>Fungi incertae sedis</taxon>
        <taxon>Mucoromycota</taxon>
        <taxon>Glomeromycotina</taxon>
        <taxon>Glomeromycetes</taxon>
        <taxon>Diversisporales</taxon>
        <taxon>Gigasporaceae</taxon>
        <taxon>Gigaspora</taxon>
    </lineage>
</organism>
<name>A0A8H4ATZ2_GIGMA</name>
<dbReference type="EMBL" id="WTPW01000237">
    <property type="protein sequence ID" value="KAF0532031.1"/>
    <property type="molecule type" value="Genomic_DNA"/>
</dbReference>
<protein>
    <submittedName>
        <fullName evidence="2">Uncharacterized protein</fullName>
    </submittedName>
</protein>
<dbReference type="Proteomes" id="UP000439903">
    <property type="component" value="Unassembled WGS sequence"/>
</dbReference>
<sequence length="191" mass="22136">MKLSSLLYKFTVQFLLFCLLIALTKSQQIQYKYFNYTEIKLGGQNTPPLVTDIKTYDDGTILVHIIRNESKQTDECSKIRGMSLEQKLRIRLIFLNGTVKEIDPKFNIDPINYCLLNGSSIEYKINKHNNIVTYLNDTKSNNLSILHNLVNPISIYPSQKPFILITYVNTTNPFDPTSYRECLEVIDWEGK</sequence>
<dbReference type="AlphaFoldDB" id="A0A8H4ATZ2"/>
<feature type="chain" id="PRO_5034569867" evidence="1">
    <location>
        <begin position="27"/>
        <end position="191"/>
    </location>
</feature>
<feature type="signal peptide" evidence="1">
    <location>
        <begin position="1"/>
        <end position="26"/>
    </location>
</feature>
<keyword evidence="1" id="KW-0732">Signal</keyword>
<dbReference type="OrthoDB" id="2419474at2759"/>
<proteinExistence type="predicted"/>
<accession>A0A8H4ATZ2</accession>
<gene>
    <name evidence="2" type="ORF">F8M41_011540</name>
</gene>
<comment type="caution">
    <text evidence="2">The sequence shown here is derived from an EMBL/GenBank/DDBJ whole genome shotgun (WGS) entry which is preliminary data.</text>
</comment>